<proteinExistence type="predicted"/>
<dbReference type="AlphaFoldDB" id="A0A1G8QDQ5"/>
<reference evidence="1 2" key="1">
    <citation type="submission" date="2016-10" db="EMBL/GenBank/DDBJ databases">
        <authorList>
            <person name="de Groot N.N."/>
        </authorList>
    </citation>
    <scope>NUCLEOTIDE SEQUENCE [LARGE SCALE GENOMIC DNA]</scope>
    <source>
        <strain evidence="1 2">NP_1H</strain>
    </source>
</reference>
<protein>
    <submittedName>
        <fullName evidence="1">Uncharacterized protein</fullName>
    </submittedName>
</protein>
<dbReference type="Proteomes" id="UP000199258">
    <property type="component" value="Unassembled WGS sequence"/>
</dbReference>
<sequence>ARSRNSIGYFRCAAMKNILRVIDVSIKPGTVQGTCSPVCTSSGETGPQTGYPN</sequence>
<name>A0A1G8QDQ5_9MICC</name>
<keyword evidence="2" id="KW-1185">Reference proteome</keyword>
<accession>A0A1G8QDQ5</accession>
<dbReference type="EMBL" id="FNDT01000049">
    <property type="protein sequence ID" value="SDJ02929.1"/>
    <property type="molecule type" value="Genomic_DNA"/>
</dbReference>
<feature type="non-terminal residue" evidence="1">
    <location>
        <position position="1"/>
    </location>
</feature>
<evidence type="ECO:0000313" key="1">
    <source>
        <dbReference type="EMBL" id="SDJ02929.1"/>
    </source>
</evidence>
<gene>
    <name evidence="1" type="ORF">SAMN04488693_1491</name>
</gene>
<evidence type="ECO:0000313" key="2">
    <source>
        <dbReference type="Proteomes" id="UP000199258"/>
    </source>
</evidence>
<organism evidence="1 2">
    <name type="scientific">Arthrobacter subterraneus</name>
    <dbReference type="NCBI Taxonomy" id="335973"/>
    <lineage>
        <taxon>Bacteria</taxon>
        <taxon>Bacillati</taxon>
        <taxon>Actinomycetota</taxon>
        <taxon>Actinomycetes</taxon>
        <taxon>Micrococcales</taxon>
        <taxon>Micrococcaceae</taxon>
        <taxon>Arthrobacter</taxon>
    </lineage>
</organism>